<proteinExistence type="predicted"/>
<dbReference type="Pfam" id="PF00534">
    <property type="entry name" value="Glycos_transf_1"/>
    <property type="match status" value="1"/>
</dbReference>
<dbReference type="PANTHER" id="PTHR12526">
    <property type="entry name" value="GLYCOSYLTRANSFERASE"/>
    <property type="match status" value="1"/>
</dbReference>
<feature type="domain" description="Glycosyl transferase family 1" evidence="1">
    <location>
        <begin position="194"/>
        <end position="351"/>
    </location>
</feature>
<keyword evidence="4" id="KW-1185">Reference proteome</keyword>
<dbReference type="Proteomes" id="UP001597012">
    <property type="component" value="Unassembled WGS sequence"/>
</dbReference>
<dbReference type="PANTHER" id="PTHR12526:SF630">
    <property type="entry name" value="GLYCOSYLTRANSFERASE"/>
    <property type="match status" value="1"/>
</dbReference>
<evidence type="ECO:0000259" key="1">
    <source>
        <dbReference type="Pfam" id="PF00534"/>
    </source>
</evidence>
<comment type="caution">
    <text evidence="3">The sequence shown here is derived from an EMBL/GenBank/DDBJ whole genome shotgun (WGS) entry which is preliminary data.</text>
</comment>
<protein>
    <submittedName>
        <fullName evidence="3">Glycosyltransferase family 4 protein</fullName>
    </submittedName>
</protein>
<organism evidence="3 4">
    <name type="scientific">Maribacter chungangensis</name>
    <dbReference type="NCBI Taxonomy" id="1069117"/>
    <lineage>
        <taxon>Bacteria</taxon>
        <taxon>Pseudomonadati</taxon>
        <taxon>Bacteroidota</taxon>
        <taxon>Flavobacteriia</taxon>
        <taxon>Flavobacteriales</taxon>
        <taxon>Flavobacteriaceae</taxon>
        <taxon>Maribacter</taxon>
    </lineage>
</organism>
<dbReference type="CDD" id="cd03808">
    <property type="entry name" value="GT4_CapM-like"/>
    <property type="match status" value="1"/>
</dbReference>
<name>A0ABW3B8Z7_9FLAO</name>
<dbReference type="EMBL" id="JBHTHY010000026">
    <property type="protein sequence ID" value="MFD0799550.1"/>
    <property type="molecule type" value="Genomic_DNA"/>
</dbReference>
<evidence type="ECO:0000313" key="3">
    <source>
        <dbReference type="EMBL" id="MFD0799550.1"/>
    </source>
</evidence>
<dbReference type="RefSeq" id="WP_379936539.1">
    <property type="nucleotide sequence ID" value="NZ_JBHTHY010000026.1"/>
</dbReference>
<evidence type="ECO:0000313" key="4">
    <source>
        <dbReference type="Proteomes" id="UP001597012"/>
    </source>
</evidence>
<dbReference type="InterPro" id="IPR028098">
    <property type="entry name" value="Glyco_trans_4-like_N"/>
</dbReference>
<reference evidence="4" key="1">
    <citation type="journal article" date="2019" name="Int. J. Syst. Evol. Microbiol.">
        <title>The Global Catalogue of Microorganisms (GCM) 10K type strain sequencing project: providing services to taxonomists for standard genome sequencing and annotation.</title>
        <authorList>
            <consortium name="The Broad Institute Genomics Platform"/>
            <consortium name="The Broad Institute Genome Sequencing Center for Infectious Disease"/>
            <person name="Wu L."/>
            <person name="Ma J."/>
        </authorList>
    </citation>
    <scope>NUCLEOTIDE SEQUENCE [LARGE SCALE GENOMIC DNA]</scope>
    <source>
        <strain evidence="4">CCUG 61948</strain>
    </source>
</reference>
<sequence length="393" mass="44303">MSEKGYKKIIRVTTVSGSLVGTLKGQFAFMKQFYEVIGVCSKDEELRVLSEREGVRTVGIDMTRKITPFKDLKALFQLYRFFKSERPEIVHTHTPKAGTLGLMAAYLAGVPHRLHTIAGLPLMEATGKKRILLNLVEKLTYACATNIYPNSQGIYEFVKQEGFTNDKKLKVIGQGSSNGVDITHFNPELFSVRDKETLRKELSIPLNERVLIFLGRIVADKGIHELIDAFTQISEKIDNITLIIGGDYERNLDPISPRTENLLNNHPKIKLLGWIKDVRPYLSISELMLFPSYREGFPNVVMQAGAMGIPVIATDINGCNEIIIPGKNGIIVPPKNTVRLEEAILNYLNGDSQTFSAETCRKLIIERYDQKIIWKLLHEEYERVLSSNTSTSC</sequence>
<dbReference type="Pfam" id="PF13579">
    <property type="entry name" value="Glyco_trans_4_4"/>
    <property type="match status" value="1"/>
</dbReference>
<accession>A0ABW3B8Z7</accession>
<dbReference type="Gene3D" id="3.40.50.2000">
    <property type="entry name" value="Glycogen Phosphorylase B"/>
    <property type="match status" value="2"/>
</dbReference>
<dbReference type="InterPro" id="IPR001296">
    <property type="entry name" value="Glyco_trans_1"/>
</dbReference>
<dbReference type="SUPFAM" id="SSF53756">
    <property type="entry name" value="UDP-Glycosyltransferase/glycogen phosphorylase"/>
    <property type="match status" value="1"/>
</dbReference>
<evidence type="ECO:0000259" key="2">
    <source>
        <dbReference type="Pfam" id="PF13579"/>
    </source>
</evidence>
<gene>
    <name evidence="3" type="ORF">ACFQZJ_18920</name>
</gene>
<feature type="domain" description="Glycosyltransferase subfamily 4-like N-terminal" evidence="2">
    <location>
        <begin position="34"/>
        <end position="166"/>
    </location>
</feature>